<feature type="compositionally biased region" description="Pro residues" evidence="1">
    <location>
        <begin position="191"/>
        <end position="201"/>
    </location>
</feature>
<proteinExistence type="predicted"/>
<gene>
    <name evidence="2" type="ORF">OAUR00152_LOCUS25654</name>
</gene>
<evidence type="ECO:0000256" key="1">
    <source>
        <dbReference type="SAM" id="MobiDB-lite"/>
    </source>
</evidence>
<feature type="region of interest" description="Disordered" evidence="1">
    <location>
        <begin position="181"/>
        <end position="201"/>
    </location>
</feature>
<reference evidence="2" key="1">
    <citation type="submission" date="2021-01" db="EMBL/GenBank/DDBJ databases">
        <authorList>
            <person name="Corre E."/>
            <person name="Pelletier E."/>
            <person name="Niang G."/>
            <person name="Scheremetjew M."/>
            <person name="Finn R."/>
            <person name="Kale V."/>
            <person name="Holt S."/>
            <person name="Cochrane G."/>
            <person name="Meng A."/>
            <person name="Brown T."/>
            <person name="Cohen L."/>
        </authorList>
    </citation>
    <scope>NUCLEOTIDE SEQUENCE</scope>
    <source>
        <strain evidence="2">Isolate 1302-5</strain>
    </source>
</reference>
<evidence type="ECO:0000313" key="2">
    <source>
        <dbReference type="EMBL" id="CAE2258839.1"/>
    </source>
</evidence>
<dbReference type="AlphaFoldDB" id="A0A7S4N0Z8"/>
<accession>A0A7S4N0Z8</accession>
<feature type="compositionally biased region" description="Polar residues" evidence="1">
    <location>
        <begin position="47"/>
        <end position="56"/>
    </location>
</feature>
<feature type="region of interest" description="Disordered" evidence="1">
    <location>
        <begin position="44"/>
        <end position="73"/>
    </location>
</feature>
<feature type="region of interest" description="Disordered" evidence="1">
    <location>
        <begin position="1"/>
        <end position="20"/>
    </location>
</feature>
<sequence>MSHSLINDTKDVLPAPRPAQSLQMSAASIARMKRKRTSTLIMDEAPTLSSGNSTKISSLPPPQAASQVPPSRRQMRRVTASLENLRGAIAIAGLATMPTTSNASFHREDFHQDCSHLANPREASKRQARPPFPKCLLNAESTIMTPTNMQQNSSTLFLDQPTAPKRRRRVLKSSLFSFASSSSVPSLPLASVPPLPLTVTD</sequence>
<protein>
    <submittedName>
        <fullName evidence="2">Uncharacterized protein</fullName>
    </submittedName>
</protein>
<name>A0A7S4N0Z8_9STRA</name>
<feature type="compositionally biased region" description="Low complexity" evidence="1">
    <location>
        <begin position="181"/>
        <end position="190"/>
    </location>
</feature>
<organism evidence="2">
    <name type="scientific">Odontella aurita</name>
    <dbReference type="NCBI Taxonomy" id="265563"/>
    <lineage>
        <taxon>Eukaryota</taxon>
        <taxon>Sar</taxon>
        <taxon>Stramenopiles</taxon>
        <taxon>Ochrophyta</taxon>
        <taxon>Bacillariophyta</taxon>
        <taxon>Mediophyceae</taxon>
        <taxon>Biddulphiophycidae</taxon>
        <taxon>Eupodiscales</taxon>
        <taxon>Odontellaceae</taxon>
        <taxon>Odontella</taxon>
    </lineage>
</organism>
<dbReference type="EMBL" id="HBKQ01037184">
    <property type="protein sequence ID" value="CAE2258839.1"/>
    <property type="molecule type" value="Transcribed_RNA"/>
</dbReference>